<feature type="region of interest" description="Disordered" evidence="1">
    <location>
        <begin position="56"/>
        <end position="98"/>
    </location>
</feature>
<dbReference type="EMBL" id="CP042425">
    <property type="protein sequence ID" value="QEL18913.1"/>
    <property type="molecule type" value="Genomic_DNA"/>
</dbReference>
<evidence type="ECO:0000256" key="1">
    <source>
        <dbReference type="SAM" id="MobiDB-lite"/>
    </source>
</evidence>
<dbReference type="KEGG" id="lrs:PX52LOC_05963"/>
<dbReference type="RefSeq" id="WP_149113359.1">
    <property type="nucleotide sequence ID" value="NZ_CP042425.1"/>
</dbReference>
<proteinExistence type="predicted"/>
<feature type="compositionally biased region" description="Basic and acidic residues" evidence="1">
    <location>
        <begin position="88"/>
        <end position="98"/>
    </location>
</feature>
<protein>
    <submittedName>
        <fullName evidence="2">Uncharacterized protein</fullName>
    </submittedName>
</protein>
<keyword evidence="3" id="KW-1185">Reference proteome</keyword>
<reference evidence="3" key="1">
    <citation type="submission" date="2019-08" db="EMBL/GenBank/DDBJ databases">
        <title>Limnoglobus roseus gen. nov., sp. nov., a novel freshwater planctomycete with a giant genome from the family Gemmataceae.</title>
        <authorList>
            <person name="Kulichevskaya I.S."/>
            <person name="Naumoff D.G."/>
            <person name="Miroshnikov K."/>
            <person name="Ivanova A."/>
            <person name="Philippov D.A."/>
            <person name="Hakobyan A."/>
            <person name="Rijpstra I.C."/>
            <person name="Sinninghe Damste J.S."/>
            <person name="Liesack W."/>
            <person name="Dedysh S.N."/>
        </authorList>
    </citation>
    <scope>NUCLEOTIDE SEQUENCE [LARGE SCALE GENOMIC DNA]</scope>
    <source>
        <strain evidence="3">PX52</strain>
    </source>
</reference>
<dbReference type="AlphaFoldDB" id="A0A5C1AL84"/>
<accession>A0A5C1AL84</accession>
<sequence>MTRRRFSLAIPVALLAGVVYLLGTTAAEYRWYADQLDRSARHRDDLDSQLDDVPYQHAARGVLHHRPRTSPAAGTRSDGSETLLTERNPVDRAQAKDS</sequence>
<gene>
    <name evidence="2" type="ORF">PX52LOC_05963</name>
</gene>
<organism evidence="2 3">
    <name type="scientific">Limnoglobus roseus</name>
    <dbReference type="NCBI Taxonomy" id="2598579"/>
    <lineage>
        <taxon>Bacteria</taxon>
        <taxon>Pseudomonadati</taxon>
        <taxon>Planctomycetota</taxon>
        <taxon>Planctomycetia</taxon>
        <taxon>Gemmatales</taxon>
        <taxon>Gemmataceae</taxon>
        <taxon>Limnoglobus</taxon>
    </lineage>
</organism>
<evidence type="ECO:0000313" key="3">
    <source>
        <dbReference type="Proteomes" id="UP000324974"/>
    </source>
</evidence>
<name>A0A5C1AL84_9BACT</name>
<evidence type="ECO:0000313" key="2">
    <source>
        <dbReference type="EMBL" id="QEL18913.1"/>
    </source>
</evidence>
<dbReference type="Proteomes" id="UP000324974">
    <property type="component" value="Chromosome"/>
</dbReference>